<reference evidence="4 5" key="1">
    <citation type="submission" date="2018-11" db="EMBL/GenBank/DDBJ databases">
        <title>Complete Genome Sequence of Vbrio mediterranei 117-T6: a Potential Pathogen Bacteria Isolated from the Conchocelis of Pyropia.</title>
        <authorList>
            <person name="Liu Q."/>
        </authorList>
    </citation>
    <scope>NUCLEOTIDE SEQUENCE [LARGE SCALE GENOMIC DNA]</scope>
    <source>
        <strain evidence="4 5">117-T6</strain>
    </source>
</reference>
<dbReference type="InterPro" id="IPR036249">
    <property type="entry name" value="Thioredoxin-like_sf"/>
</dbReference>
<proteinExistence type="predicted"/>
<dbReference type="PROSITE" id="PS00194">
    <property type="entry name" value="THIOREDOXIN_1"/>
    <property type="match status" value="1"/>
</dbReference>
<keyword evidence="2" id="KW-0732">Signal</keyword>
<dbReference type="InterPro" id="IPR050824">
    <property type="entry name" value="Thiol_disulfide_DsbA"/>
</dbReference>
<dbReference type="Proteomes" id="UP000279760">
    <property type="component" value="Chromosome 2"/>
</dbReference>
<feature type="domain" description="DSBA-like thioredoxin" evidence="3">
    <location>
        <begin position="68"/>
        <end position="186"/>
    </location>
</feature>
<accession>A0A3G4VHI9</accession>
<gene>
    <name evidence="4" type="ORF">ECB94_23790</name>
</gene>
<name>A0A3G4VHI9_9VIBR</name>
<dbReference type="Gene3D" id="3.40.30.10">
    <property type="entry name" value="Glutaredoxin"/>
    <property type="match status" value="1"/>
</dbReference>
<dbReference type="RefSeq" id="WP_051647578.1">
    <property type="nucleotide sequence ID" value="NZ_CP033578.1"/>
</dbReference>
<feature type="signal peptide" evidence="2">
    <location>
        <begin position="1"/>
        <end position="19"/>
    </location>
</feature>
<dbReference type="GO" id="GO:0016491">
    <property type="term" value="F:oxidoreductase activity"/>
    <property type="evidence" value="ECO:0007669"/>
    <property type="project" value="InterPro"/>
</dbReference>
<evidence type="ECO:0000313" key="4">
    <source>
        <dbReference type="EMBL" id="AYV24286.1"/>
    </source>
</evidence>
<dbReference type="PANTHER" id="PTHR35891">
    <property type="entry name" value="THIOL:DISULFIDE INTERCHANGE PROTEIN DSBA"/>
    <property type="match status" value="1"/>
</dbReference>
<organism evidence="4 5">
    <name type="scientific">Vibrio mediterranei</name>
    <dbReference type="NCBI Taxonomy" id="689"/>
    <lineage>
        <taxon>Bacteria</taxon>
        <taxon>Pseudomonadati</taxon>
        <taxon>Pseudomonadota</taxon>
        <taxon>Gammaproteobacteria</taxon>
        <taxon>Vibrionales</taxon>
        <taxon>Vibrionaceae</taxon>
        <taxon>Vibrio</taxon>
    </lineage>
</organism>
<dbReference type="EMBL" id="CP033578">
    <property type="protein sequence ID" value="AYV24286.1"/>
    <property type="molecule type" value="Genomic_DNA"/>
</dbReference>
<evidence type="ECO:0000313" key="5">
    <source>
        <dbReference type="Proteomes" id="UP000279760"/>
    </source>
</evidence>
<sequence length="193" mass="22014">MKKSLLFWAFSLLSTAVFAGQFEKGKHYVTLPRPQTIESQVMLFHSPYCGPCAMVHGPLVDIVQKHDLTFNEVVVGMGPVGRDVQEAFVVAKGQGTEQAFIEELIHRIHFRRDQTPRFRSDIVDVLEMCGVNSQPFEERCEQIQDEVDDFNSLIKEYRVRATPTIIVNGNQQVILHQLSSLEELERLIVELTT</sequence>
<dbReference type="AlphaFoldDB" id="A0A3G4VHI9"/>
<keyword evidence="1" id="KW-0676">Redox-active center</keyword>
<dbReference type="PANTHER" id="PTHR35891:SF3">
    <property type="entry name" value="THIOL:DISULFIDE INTERCHANGE PROTEIN DSBL"/>
    <property type="match status" value="1"/>
</dbReference>
<evidence type="ECO:0000256" key="2">
    <source>
        <dbReference type="SAM" id="SignalP"/>
    </source>
</evidence>
<protein>
    <submittedName>
        <fullName evidence="4">Disulfide bond formation protein DsbA</fullName>
    </submittedName>
</protein>
<evidence type="ECO:0000256" key="1">
    <source>
        <dbReference type="ARBA" id="ARBA00023284"/>
    </source>
</evidence>
<feature type="chain" id="PRO_5018236558" evidence="2">
    <location>
        <begin position="20"/>
        <end position="193"/>
    </location>
</feature>
<dbReference type="InterPro" id="IPR017937">
    <property type="entry name" value="Thioredoxin_CS"/>
</dbReference>
<evidence type="ECO:0000259" key="3">
    <source>
        <dbReference type="Pfam" id="PF01323"/>
    </source>
</evidence>
<dbReference type="SUPFAM" id="SSF52833">
    <property type="entry name" value="Thioredoxin-like"/>
    <property type="match status" value="1"/>
</dbReference>
<dbReference type="InterPro" id="IPR001853">
    <property type="entry name" value="DSBA-like_thioredoxin_dom"/>
</dbReference>
<dbReference type="Pfam" id="PF01323">
    <property type="entry name" value="DSBA"/>
    <property type="match status" value="1"/>
</dbReference>